<dbReference type="AlphaFoldDB" id="A0A4R2Q5X7"/>
<dbReference type="RefSeq" id="WP_132460399.1">
    <property type="nucleotide sequence ID" value="NZ_SLXP01000001.1"/>
</dbReference>
<dbReference type="OrthoDB" id="9795923at2"/>
<reference evidence="2 3" key="1">
    <citation type="submission" date="2019-03" db="EMBL/GenBank/DDBJ databases">
        <title>Genomic Encyclopedia of Type Strains, Phase IV (KMG-IV): sequencing the most valuable type-strain genomes for metagenomic binning, comparative biology and taxonomic classification.</title>
        <authorList>
            <person name="Goeker M."/>
        </authorList>
    </citation>
    <scope>NUCLEOTIDE SEQUENCE [LARGE SCALE GENOMIC DNA]</scope>
    <source>
        <strain evidence="2 3">DSM 18063</strain>
    </source>
</reference>
<dbReference type="GO" id="GO:0005829">
    <property type="term" value="C:cytosol"/>
    <property type="evidence" value="ECO:0007669"/>
    <property type="project" value="TreeGrafter"/>
</dbReference>
<evidence type="ECO:0000313" key="3">
    <source>
        <dbReference type="Proteomes" id="UP000294835"/>
    </source>
</evidence>
<dbReference type="SUPFAM" id="SSF46785">
    <property type="entry name" value="Winged helix' DNA-binding domain"/>
    <property type="match status" value="1"/>
</dbReference>
<dbReference type="PROSITE" id="PS51197">
    <property type="entry name" value="HTH_RRF2_2"/>
    <property type="match status" value="1"/>
</dbReference>
<protein>
    <submittedName>
        <fullName evidence="2">BadM/Rrf2 family transcriptional regulator</fullName>
    </submittedName>
</protein>
<dbReference type="GO" id="GO:0003677">
    <property type="term" value="F:DNA binding"/>
    <property type="evidence" value="ECO:0007669"/>
    <property type="project" value="UniProtKB-KW"/>
</dbReference>
<dbReference type="Pfam" id="PF02082">
    <property type="entry name" value="Rrf2"/>
    <property type="match status" value="1"/>
</dbReference>
<accession>A0A4R2Q5X7</accession>
<proteinExistence type="predicted"/>
<evidence type="ECO:0000256" key="1">
    <source>
        <dbReference type="ARBA" id="ARBA00023125"/>
    </source>
</evidence>
<gene>
    <name evidence="2" type="ORF">EV662_101355</name>
</gene>
<dbReference type="GO" id="GO:0003700">
    <property type="term" value="F:DNA-binding transcription factor activity"/>
    <property type="evidence" value="ECO:0007669"/>
    <property type="project" value="TreeGrafter"/>
</dbReference>
<dbReference type="InterPro" id="IPR036390">
    <property type="entry name" value="WH_DNA-bd_sf"/>
</dbReference>
<comment type="caution">
    <text evidence="2">The sequence shown here is derived from an EMBL/GenBank/DDBJ whole genome shotgun (WGS) entry which is preliminary data.</text>
</comment>
<dbReference type="InterPro" id="IPR000944">
    <property type="entry name" value="Tscrpt_reg_Rrf2"/>
</dbReference>
<dbReference type="PANTHER" id="PTHR33221">
    <property type="entry name" value="WINGED HELIX-TURN-HELIX TRANSCRIPTIONAL REGULATOR, RRF2 FAMILY"/>
    <property type="match status" value="1"/>
</dbReference>
<dbReference type="NCBIfam" id="TIGR00738">
    <property type="entry name" value="rrf2_super"/>
    <property type="match status" value="1"/>
</dbReference>
<evidence type="ECO:0000313" key="2">
    <source>
        <dbReference type="EMBL" id="TCP44263.1"/>
    </source>
</evidence>
<name>A0A4R2Q5X7_9RHOB</name>
<keyword evidence="3" id="KW-1185">Reference proteome</keyword>
<dbReference type="Gene3D" id="1.10.10.10">
    <property type="entry name" value="Winged helix-like DNA-binding domain superfamily/Winged helix DNA-binding domain"/>
    <property type="match status" value="1"/>
</dbReference>
<keyword evidence="1" id="KW-0238">DNA-binding</keyword>
<dbReference type="EMBL" id="SLXP01000001">
    <property type="protein sequence ID" value="TCP44263.1"/>
    <property type="molecule type" value="Genomic_DNA"/>
</dbReference>
<dbReference type="Proteomes" id="UP000294835">
    <property type="component" value="Unassembled WGS sequence"/>
</dbReference>
<sequence length="147" mass="15887">MRLTTRTNIAMRALMYCAVNGGRTVRKSDIASACNTSENHMAQVINTLAHHGLVQTTRGRNGGLTLKRAPEDITVGEVFRHLESGVPFAECFDPQTNTCPITCCCRLKGALHSAIDAFYKTLDGITLADLVAGNQDLQKALLLTEPG</sequence>
<dbReference type="PANTHER" id="PTHR33221:SF4">
    <property type="entry name" value="HTH-TYPE TRANSCRIPTIONAL REPRESSOR NSRR"/>
    <property type="match status" value="1"/>
</dbReference>
<dbReference type="InterPro" id="IPR036388">
    <property type="entry name" value="WH-like_DNA-bd_sf"/>
</dbReference>
<organism evidence="2 3">
    <name type="scientific">Rhodovulum marinum</name>
    <dbReference type="NCBI Taxonomy" id="320662"/>
    <lineage>
        <taxon>Bacteria</taxon>
        <taxon>Pseudomonadati</taxon>
        <taxon>Pseudomonadota</taxon>
        <taxon>Alphaproteobacteria</taxon>
        <taxon>Rhodobacterales</taxon>
        <taxon>Paracoccaceae</taxon>
        <taxon>Rhodovulum</taxon>
    </lineage>
</organism>